<proteinExistence type="predicted"/>
<evidence type="ECO:0000313" key="1">
    <source>
        <dbReference type="EMBL" id="WVZ19343.1"/>
    </source>
</evidence>
<keyword evidence="2" id="KW-1185">Reference proteome</keyword>
<dbReference type="AlphaFoldDB" id="A0AAQ3P3T7"/>
<sequence>MAGTRLLMRSLLAVERTSLPTRIRISLVAGRNGWTLVLTHCCAKVKLVIWGIWSLGTVMVTCMPVLAKACRISGLASKILTLVIVVDLERNFATLEGGGRLFATVP</sequence>
<gene>
    <name evidence="1" type="ORF">V8G54_006665</name>
</gene>
<name>A0AAQ3P3T7_VIGMU</name>
<dbReference type="EMBL" id="CP144699">
    <property type="protein sequence ID" value="WVZ19343.1"/>
    <property type="molecule type" value="Genomic_DNA"/>
</dbReference>
<organism evidence="1 2">
    <name type="scientific">Vigna mungo</name>
    <name type="common">Black gram</name>
    <name type="synonym">Phaseolus mungo</name>
    <dbReference type="NCBI Taxonomy" id="3915"/>
    <lineage>
        <taxon>Eukaryota</taxon>
        <taxon>Viridiplantae</taxon>
        <taxon>Streptophyta</taxon>
        <taxon>Embryophyta</taxon>
        <taxon>Tracheophyta</taxon>
        <taxon>Spermatophyta</taxon>
        <taxon>Magnoliopsida</taxon>
        <taxon>eudicotyledons</taxon>
        <taxon>Gunneridae</taxon>
        <taxon>Pentapetalae</taxon>
        <taxon>rosids</taxon>
        <taxon>fabids</taxon>
        <taxon>Fabales</taxon>
        <taxon>Fabaceae</taxon>
        <taxon>Papilionoideae</taxon>
        <taxon>50 kb inversion clade</taxon>
        <taxon>NPAAA clade</taxon>
        <taxon>indigoferoid/millettioid clade</taxon>
        <taxon>Phaseoleae</taxon>
        <taxon>Vigna</taxon>
    </lineage>
</organism>
<protein>
    <submittedName>
        <fullName evidence="1">Uncharacterized protein</fullName>
    </submittedName>
</protein>
<reference evidence="1 2" key="1">
    <citation type="journal article" date="2023" name="Life. Sci Alliance">
        <title>Evolutionary insights into 3D genome organization and epigenetic landscape of Vigna mungo.</title>
        <authorList>
            <person name="Junaid A."/>
            <person name="Singh B."/>
            <person name="Bhatia S."/>
        </authorList>
    </citation>
    <scope>NUCLEOTIDE SEQUENCE [LARGE SCALE GENOMIC DNA]</scope>
    <source>
        <strain evidence="1">Urdbean</strain>
    </source>
</reference>
<dbReference type="Proteomes" id="UP001374535">
    <property type="component" value="Chromosome 2"/>
</dbReference>
<evidence type="ECO:0000313" key="2">
    <source>
        <dbReference type="Proteomes" id="UP001374535"/>
    </source>
</evidence>
<accession>A0AAQ3P3T7</accession>